<keyword evidence="2" id="KW-1185">Reference proteome</keyword>
<dbReference type="AlphaFoldDB" id="A0A6M4A3L0"/>
<organism evidence="1 2">
    <name type="scientific">Undibacterium piscinae</name>
    <dbReference type="NCBI Taxonomy" id="2495591"/>
    <lineage>
        <taxon>Bacteria</taxon>
        <taxon>Pseudomonadati</taxon>
        <taxon>Pseudomonadota</taxon>
        <taxon>Betaproteobacteria</taxon>
        <taxon>Burkholderiales</taxon>
        <taxon>Oxalobacteraceae</taxon>
        <taxon>Undibacterium</taxon>
    </lineage>
</organism>
<proteinExistence type="predicted"/>
<name>A0A6M4A3L0_9BURK</name>
<dbReference type="OrthoDB" id="9154883at2"/>
<evidence type="ECO:0000313" key="1">
    <source>
        <dbReference type="EMBL" id="QJQ05774.1"/>
    </source>
</evidence>
<evidence type="ECO:0008006" key="3">
    <source>
        <dbReference type="Google" id="ProtNLM"/>
    </source>
</evidence>
<dbReference type="Proteomes" id="UP000274350">
    <property type="component" value="Chromosome"/>
</dbReference>
<protein>
    <recommendedName>
        <fullName evidence="3">DUF2946 domain-containing protein</fullName>
    </recommendedName>
</protein>
<accession>A0A6M4A3L0</accession>
<sequence length="94" mass="9814">MALLLLFTQQMGFAHAISHLSELNSGSVQVKQMPPEQACDHCLAFAQVGSALSSDPASFKATAIAAEVALGSVTQGRISRTVCVFQSRAPPAVN</sequence>
<evidence type="ECO:0000313" key="2">
    <source>
        <dbReference type="Proteomes" id="UP000274350"/>
    </source>
</evidence>
<reference evidence="1 2" key="1">
    <citation type="journal article" date="2019" name="Int. J. Syst. Evol. Microbiol.">
        <title>Undibacterium piscinae sp. nov., isolated from Korean shiner intestine.</title>
        <authorList>
            <person name="Lee S.Y."/>
            <person name="Kang W."/>
            <person name="Kim P.S."/>
            <person name="Kim H.S."/>
            <person name="Sung H."/>
            <person name="Shin N.R."/>
            <person name="Whon T.W."/>
            <person name="Yun J.H."/>
            <person name="Lee J.Y."/>
            <person name="Lee J.Y."/>
            <person name="Jung M.J."/>
            <person name="Jeong Y.S."/>
            <person name="Tak E.J."/>
            <person name="Han J.E."/>
            <person name="Hyun D.W."/>
            <person name="Kang M.S."/>
            <person name="Lee K.E."/>
            <person name="Lee B.H."/>
            <person name="Bae J.W."/>
        </authorList>
    </citation>
    <scope>NUCLEOTIDE SEQUENCE [LARGE SCALE GENOMIC DNA]</scope>
    <source>
        <strain evidence="1 2">S11R28</strain>
    </source>
</reference>
<gene>
    <name evidence="1" type="ORF">EJG51_007830</name>
</gene>
<dbReference type="EMBL" id="CP051152">
    <property type="protein sequence ID" value="QJQ05774.1"/>
    <property type="molecule type" value="Genomic_DNA"/>
</dbReference>
<dbReference type="KEGG" id="upi:EJG51_007830"/>